<keyword evidence="1" id="KW-1133">Transmembrane helix</keyword>
<dbReference type="GO" id="GO:0004312">
    <property type="term" value="F:fatty acid synthase activity"/>
    <property type="evidence" value="ECO:0007669"/>
    <property type="project" value="TreeGrafter"/>
</dbReference>
<evidence type="ECO:0000313" key="3">
    <source>
        <dbReference type="EMBL" id="KAK9884290.1"/>
    </source>
</evidence>
<dbReference type="Proteomes" id="UP001431783">
    <property type="component" value="Unassembled WGS sequence"/>
</dbReference>
<evidence type="ECO:0000313" key="4">
    <source>
        <dbReference type="Proteomes" id="UP001431783"/>
    </source>
</evidence>
<proteinExistence type="predicted"/>
<reference evidence="3 4" key="1">
    <citation type="submission" date="2023-03" db="EMBL/GenBank/DDBJ databases">
        <title>Genome insight into feeding habits of ladybird beetles.</title>
        <authorList>
            <person name="Li H.-S."/>
            <person name="Huang Y.-H."/>
            <person name="Pang H."/>
        </authorList>
    </citation>
    <scope>NUCLEOTIDE SEQUENCE [LARGE SCALE GENOMIC DNA]</scope>
    <source>
        <strain evidence="3">SYSU_2023b</strain>
        <tissue evidence="3">Whole body</tissue>
    </source>
</reference>
<evidence type="ECO:0000256" key="1">
    <source>
        <dbReference type="SAM" id="Phobius"/>
    </source>
</evidence>
<accession>A0AAW1UP42</accession>
<sequence length="264" mass="30059">MAPNSKDLLQQDEKENYHSSILDGRFLANPPPGEEICISGMAGVFPNSRNIHEFRDNLLNKIDMVDGDCRRWEPTHPEIPQRTGKIYDIEKFDAGFFGMAGVFPNSRNIHEFRDNLLNKIDMVDGDCRRWEPTHPEIPQRTGKIYDIEKFDAGFFGIHERQAHSSDPTVRIFMEKAVEAILDAGLNPAELEGTNTGVFVGSCFSESEKDWFFDNMEPQQFGITGCSRSMIPNRISYFLKLKGPSIISILLVVALSTLWKMLIER</sequence>
<keyword evidence="1" id="KW-0472">Membrane</keyword>
<name>A0AAW1UP42_9CUCU</name>
<dbReference type="Gene3D" id="3.40.47.10">
    <property type="match status" value="2"/>
</dbReference>
<evidence type="ECO:0000259" key="2">
    <source>
        <dbReference type="SMART" id="SM00825"/>
    </source>
</evidence>
<dbReference type="Pfam" id="PF00109">
    <property type="entry name" value="ketoacyl-synt"/>
    <property type="match status" value="1"/>
</dbReference>
<keyword evidence="1" id="KW-0812">Transmembrane</keyword>
<dbReference type="InterPro" id="IPR020841">
    <property type="entry name" value="PKS_Beta-ketoAc_synthase_dom"/>
</dbReference>
<comment type="caution">
    <text evidence="3">The sequence shown here is derived from an EMBL/GenBank/DDBJ whole genome shotgun (WGS) entry which is preliminary data.</text>
</comment>
<feature type="transmembrane region" description="Helical" evidence="1">
    <location>
        <begin position="242"/>
        <end position="262"/>
    </location>
</feature>
<dbReference type="AlphaFoldDB" id="A0AAW1UP42"/>
<dbReference type="InterPro" id="IPR016039">
    <property type="entry name" value="Thiolase-like"/>
</dbReference>
<gene>
    <name evidence="3" type="ORF">WA026_005242</name>
</gene>
<organism evidence="3 4">
    <name type="scientific">Henosepilachna vigintioctopunctata</name>
    <dbReference type="NCBI Taxonomy" id="420089"/>
    <lineage>
        <taxon>Eukaryota</taxon>
        <taxon>Metazoa</taxon>
        <taxon>Ecdysozoa</taxon>
        <taxon>Arthropoda</taxon>
        <taxon>Hexapoda</taxon>
        <taxon>Insecta</taxon>
        <taxon>Pterygota</taxon>
        <taxon>Neoptera</taxon>
        <taxon>Endopterygota</taxon>
        <taxon>Coleoptera</taxon>
        <taxon>Polyphaga</taxon>
        <taxon>Cucujiformia</taxon>
        <taxon>Coccinelloidea</taxon>
        <taxon>Coccinellidae</taxon>
        <taxon>Epilachninae</taxon>
        <taxon>Epilachnini</taxon>
        <taxon>Henosepilachna</taxon>
    </lineage>
</organism>
<dbReference type="PANTHER" id="PTHR43775">
    <property type="entry name" value="FATTY ACID SYNTHASE"/>
    <property type="match status" value="1"/>
</dbReference>
<dbReference type="InterPro" id="IPR050091">
    <property type="entry name" value="PKS_NRPS_Biosynth_Enz"/>
</dbReference>
<dbReference type="EMBL" id="JARQZJ010000092">
    <property type="protein sequence ID" value="KAK9884290.1"/>
    <property type="molecule type" value="Genomic_DNA"/>
</dbReference>
<dbReference type="PANTHER" id="PTHR43775:SF23">
    <property type="entry name" value="FATTY ACID SYNTHASE 3"/>
    <property type="match status" value="1"/>
</dbReference>
<dbReference type="InterPro" id="IPR014030">
    <property type="entry name" value="Ketoacyl_synth_N"/>
</dbReference>
<dbReference type="SUPFAM" id="SSF53901">
    <property type="entry name" value="Thiolase-like"/>
    <property type="match status" value="2"/>
</dbReference>
<dbReference type="GO" id="GO:0006633">
    <property type="term" value="P:fatty acid biosynthetic process"/>
    <property type="evidence" value="ECO:0007669"/>
    <property type="project" value="TreeGrafter"/>
</dbReference>
<keyword evidence="4" id="KW-1185">Reference proteome</keyword>
<dbReference type="SMART" id="SM00825">
    <property type="entry name" value="PKS_KS"/>
    <property type="match status" value="1"/>
</dbReference>
<feature type="domain" description="Ketosynthase family 3 (KS3)" evidence="2">
    <location>
        <begin position="98"/>
        <end position="259"/>
    </location>
</feature>
<protein>
    <recommendedName>
        <fullName evidence="2">Ketosynthase family 3 (KS3) domain-containing protein</fullName>
    </recommendedName>
</protein>